<sequence length="75" mass="8485">MLTTFRLFEESKLASVQGGGVSLKRRVVGDLYSYKASWISRDEIPRSTESHRWCRGNIGPEKDPVLWTRASGENA</sequence>
<dbReference type="AlphaFoldDB" id="A0A9Q1IY81"/>
<evidence type="ECO:0000313" key="1">
    <source>
        <dbReference type="EMBL" id="KAJ8357731.1"/>
    </source>
</evidence>
<keyword evidence="2" id="KW-1185">Reference proteome</keyword>
<dbReference type="Proteomes" id="UP001152622">
    <property type="component" value="Chromosome 6"/>
</dbReference>
<comment type="caution">
    <text evidence="1">The sequence shown here is derived from an EMBL/GenBank/DDBJ whole genome shotgun (WGS) entry which is preliminary data.</text>
</comment>
<reference evidence="1" key="1">
    <citation type="journal article" date="2023" name="Science">
        <title>Genome structures resolve the early diversification of teleost fishes.</title>
        <authorList>
            <person name="Parey E."/>
            <person name="Louis A."/>
            <person name="Montfort J."/>
            <person name="Bouchez O."/>
            <person name="Roques C."/>
            <person name="Iampietro C."/>
            <person name="Lluch J."/>
            <person name="Castinel A."/>
            <person name="Donnadieu C."/>
            <person name="Desvignes T."/>
            <person name="Floi Bucao C."/>
            <person name="Jouanno E."/>
            <person name="Wen M."/>
            <person name="Mejri S."/>
            <person name="Dirks R."/>
            <person name="Jansen H."/>
            <person name="Henkel C."/>
            <person name="Chen W.J."/>
            <person name="Zahm M."/>
            <person name="Cabau C."/>
            <person name="Klopp C."/>
            <person name="Thompson A.W."/>
            <person name="Robinson-Rechavi M."/>
            <person name="Braasch I."/>
            <person name="Lecointre G."/>
            <person name="Bobe J."/>
            <person name="Postlethwait J.H."/>
            <person name="Berthelot C."/>
            <person name="Roest Crollius H."/>
            <person name="Guiguen Y."/>
        </authorList>
    </citation>
    <scope>NUCLEOTIDE SEQUENCE</scope>
    <source>
        <strain evidence="1">WJC10195</strain>
    </source>
</reference>
<proteinExistence type="predicted"/>
<evidence type="ECO:0000313" key="2">
    <source>
        <dbReference type="Proteomes" id="UP001152622"/>
    </source>
</evidence>
<gene>
    <name evidence="1" type="ORF">SKAU_G00205250</name>
</gene>
<name>A0A9Q1IY81_SYNKA</name>
<organism evidence="1 2">
    <name type="scientific">Synaphobranchus kaupii</name>
    <name type="common">Kaup's arrowtooth eel</name>
    <dbReference type="NCBI Taxonomy" id="118154"/>
    <lineage>
        <taxon>Eukaryota</taxon>
        <taxon>Metazoa</taxon>
        <taxon>Chordata</taxon>
        <taxon>Craniata</taxon>
        <taxon>Vertebrata</taxon>
        <taxon>Euteleostomi</taxon>
        <taxon>Actinopterygii</taxon>
        <taxon>Neopterygii</taxon>
        <taxon>Teleostei</taxon>
        <taxon>Anguilliformes</taxon>
        <taxon>Synaphobranchidae</taxon>
        <taxon>Synaphobranchus</taxon>
    </lineage>
</organism>
<protein>
    <submittedName>
        <fullName evidence="1">Uncharacterized protein</fullName>
    </submittedName>
</protein>
<accession>A0A9Q1IY81</accession>
<dbReference type="EMBL" id="JAINUF010000006">
    <property type="protein sequence ID" value="KAJ8357731.1"/>
    <property type="molecule type" value="Genomic_DNA"/>
</dbReference>